<dbReference type="OrthoDB" id="7845843at2"/>
<dbReference type="GeneID" id="61250293"/>
<dbReference type="InterPro" id="IPR012337">
    <property type="entry name" value="RNaseH-like_sf"/>
</dbReference>
<proteinExistence type="predicted"/>
<dbReference type="Pfam" id="PF13456">
    <property type="entry name" value="RVT_3"/>
    <property type="match status" value="1"/>
</dbReference>
<dbReference type="GO" id="GO:0003676">
    <property type="term" value="F:nucleic acid binding"/>
    <property type="evidence" value="ECO:0007669"/>
    <property type="project" value="InterPro"/>
</dbReference>
<organism evidence="2 3">
    <name type="scientific">Fructilactobacillus lindneri DSM 20690 = JCM 11027</name>
    <dbReference type="NCBI Taxonomy" id="1122148"/>
    <lineage>
        <taxon>Bacteria</taxon>
        <taxon>Bacillati</taxon>
        <taxon>Bacillota</taxon>
        <taxon>Bacilli</taxon>
        <taxon>Lactobacillales</taxon>
        <taxon>Lactobacillaceae</taxon>
        <taxon>Fructilactobacillus</taxon>
    </lineage>
</organism>
<evidence type="ECO:0000259" key="1">
    <source>
        <dbReference type="PROSITE" id="PS50879"/>
    </source>
</evidence>
<dbReference type="Proteomes" id="UP000051565">
    <property type="component" value="Unassembled WGS sequence"/>
</dbReference>
<dbReference type="InterPro" id="IPR036397">
    <property type="entry name" value="RNaseH_sf"/>
</dbReference>
<dbReference type="GO" id="GO:0004523">
    <property type="term" value="F:RNA-DNA hybrid ribonuclease activity"/>
    <property type="evidence" value="ECO:0007669"/>
    <property type="project" value="InterPro"/>
</dbReference>
<comment type="caution">
    <text evidence="2">The sequence shown here is derived from an EMBL/GenBank/DDBJ whole genome shotgun (WGS) entry which is preliminary data.</text>
</comment>
<keyword evidence="3" id="KW-1185">Reference proteome</keyword>
<dbReference type="RefSeq" id="WP_054646184.1">
    <property type="nucleotide sequence ID" value="NZ_FUXS01000001.1"/>
</dbReference>
<accession>A0A0R2JPI9</accession>
<protein>
    <recommendedName>
        <fullName evidence="1">RNase H type-1 domain-containing protein</fullName>
    </recommendedName>
</protein>
<gene>
    <name evidence="2" type="ORF">IV52_GL000414</name>
</gene>
<name>A0A0R2JPI9_9LACO</name>
<feature type="domain" description="RNase H type-1" evidence="1">
    <location>
        <begin position="1"/>
        <end position="134"/>
    </location>
</feature>
<evidence type="ECO:0000313" key="3">
    <source>
        <dbReference type="Proteomes" id="UP000051565"/>
    </source>
</evidence>
<reference evidence="2 3" key="1">
    <citation type="journal article" date="2015" name="Genome Announc.">
        <title>Expanding the biotechnology potential of lactobacilli through comparative genomics of 213 strains and associated genera.</title>
        <authorList>
            <person name="Sun Z."/>
            <person name="Harris H.M."/>
            <person name="McCann A."/>
            <person name="Guo C."/>
            <person name="Argimon S."/>
            <person name="Zhang W."/>
            <person name="Yang X."/>
            <person name="Jeffery I.B."/>
            <person name="Cooney J.C."/>
            <person name="Kagawa T.F."/>
            <person name="Liu W."/>
            <person name="Song Y."/>
            <person name="Salvetti E."/>
            <person name="Wrobel A."/>
            <person name="Rasinkangas P."/>
            <person name="Parkhill J."/>
            <person name="Rea M.C."/>
            <person name="O'Sullivan O."/>
            <person name="Ritari J."/>
            <person name="Douillard F.P."/>
            <person name="Paul Ross R."/>
            <person name="Yang R."/>
            <person name="Briner A.E."/>
            <person name="Felis G.E."/>
            <person name="de Vos W.M."/>
            <person name="Barrangou R."/>
            <person name="Klaenhammer T.R."/>
            <person name="Caufield P.W."/>
            <person name="Cui Y."/>
            <person name="Zhang H."/>
            <person name="O'Toole P.W."/>
        </authorList>
    </citation>
    <scope>NUCLEOTIDE SEQUENCE [LARGE SCALE GENOMIC DNA]</scope>
    <source>
        <strain evidence="2 3">DSM 20690</strain>
    </source>
</reference>
<dbReference type="PATRIC" id="fig|1122148.6.peg.433"/>
<dbReference type="InterPro" id="IPR002156">
    <property type="entry name" value="RNaseH_domain"/>
</dbReference>
<dbReference type="CDD" id="cd09279">
    <property type="entry name" value="RNase_HI_like"/>
    <property type="match status" value="1"/>
</dbReference>
<dbReference type="Gene3D" id="3.30.420.10">
    <property type="entry name" value="Ribonuclease H-like superfamily/Ribonuclease H"/>
    <property type="match status" value="1"/>
</dbReference>
<dbReference type="AlphaFoldDB" id="A0A0R2JPI9"/>
<evidence type="ECO:0000313" key="2">
    <source>
        <dbReference type="EMBL" id="KRN79009.1"/>
    </source>
</evidence>
<dbReference type="EMBL" id="JQBT01000032">
    <property type="protein sequence ID" value="KRN79009.1"/>
    <property type="molecule type" value="Genomic_DNA"/>
</dbReference>
<sequence length="134" mass="15477">MFYKLYSDAAVNPINLKSSAGVLIINKHQQTQLKTILKANDNHTAEFMGCIFAFKSLINEINDNELQHVIVTYYTDSKILADSLNKKYAKKYQIYVNEIIKIENKFQQVFINWIPESQNKGAHMLAQQALHELN</sequence>
<dbReference type="SUPFAM" id="SSF53098">
    <property type="entry name" value="Ribonuclease H-like"/>
    <property type="match status" value="1"/>
</dbReference>
<dbReference type="PROSITE" id="PS50879">
    <property type="entry name" value="RNASE_H_1"/>
    <property type="match status" value="1"/>
</dbReference>
<dbReference type="STRING" id="53444.AYR59_05510"/>